<dbReference type="Proteomes" id="UP000233491">
    <property type="component" value="Unassembled WGS sequence"/>
</dbReference>
<dbReference type="AlphaFoldDB" id="A0A1I4UXQ2"/>
<reference evidence="1 2" key="1">
    <citation type="submission" date="2017-12" db="EMBL/GenBank/DDBJ databases">
        <title>Anaerobic carbon monoxide metabolism by Pleomorphomonas carboxyditropha sp. nov., a new mesophilic hydrogenogenic carboxidotroph.</title>
        <authorList>
            <person name="Esquivel-Elizondo S."/>
            <person name="Krajmalnik-Brown R."/>
        </authorList>
    </citation>
    <scope>NUCLEOTIDE SEQUENCE [LARGE SCALE GENOMIC DNA]</scope>
    <source>
        <strain evidence="1 2">R5-392</strain>
    </source>
</reference>
<organism evidence="1 2">
    <name type="scientific">Pleomorphomonas diazotrophica</name>
    <dbReference type="NCBI Taxonomy" id="1166257"/>
    <lineage>
        <taxon>Bacteria</taxon>
        <taxon>Pseudomonadati</taxon>
        <taxon>Pseudomonadota</taxon>
        <taxon>Alphaproteobacteria</taxon>
        <taxon>Hyphomicrobiales</taxon>
        <taxon>Pleomorphomonadaceae</taxon>
        <taxon>Pleomorphomonas</taxon>
    </lineage>
</organism>
<sequence>MSPLAGILYPPETDIDGLLATVARHLAERGVRVGGVTQLRDPQKGLSVVDLGRGTIRAITQNLGPLSTSCKLDTSVMADVAGDLERQVDAGLDLLILSRFGIREIEGGGFRSLFGRAMLADTPLLVGVRTEHAAAWAAFHGGLGTDLPPNEAAVLAWAEAIPATAGTGFVSGTASS</sequence>
<dbReference type="RefSeq" id="WP_101288527.1">
    <property type="nucleotide sequence ID" value="NZ_FOUQ01000009.1"/>
</dbReference>
<evidence type="ECO:0008006" key="3">
    <source>
        <dbReference type="Google" id="ProtNLM"/>
    </source>
</evidence>
<comment type="caution">
    <text evidence="1">The sequence shown here is derived from an EMBL/GenBank/DDBJ whole genome shotgun (WGS) entry which is preliminary data.</text>
</comment>
<keyword evidence="2" id="KW-1185">Reference proteome</keyword>
<dbReference type="InterPro" id="IPR018912">
    <property type="entry name" value="DUF2478"/>
</dbReference>
<accession>A0A1I4UXQ2</accession>
<dbReference type="OrthoDB" id="5918880at2"/>
<gene>
    <name evidence="1" type="ORF">CXZ10_07450</name>
</gene>
<proteinExistence type="predicted"/>
<dbReference type="Pfam" id="PF10649">
    <property type="entry name" value="DUF2478"/>
    <property type="match status" value="1"/>
</dbReference>
<evidence type="ECO:0000313" key="2">
    <source>
        <dbReference type="Proteomes" id="UP000233491"/>
    </source>
</evidence>
<name>A0A1I4UXQ2_9HYPH</name>
<evidence type="ECO:0000313" key="1">
    <source>
        <dbReference type="EMBL" id="PKR89726.1"/>
    </source>
</evidence>
<dbReference type="EMBL" id="PJNW01000004">
    <property type="protein sequence ID" value="PKR89726.1"/>
    <property type="molecule type" value="Genomic_DNA"/>
</dbReference>
<protein>
    <recommendedName>
        <fullName evidence="3">DUF2478 domain-containing protein</fullName>
    </recommendedName>
</protein>